<dbReference type="EMBL" id="NVPQ01000175">
    <property type="protein sequence ID" value="PDY33628.1"/>
    <property type="molecule type" value="Genomic_DNA"/>
</dbReference>
<evidence type="ECO:0000313" key="2">
    <source>
        <dbReference type="Proteomes" id="UP000220111"/>
    </source>
</evidence>
<protein>
    <submittedName>
        <fullName evidence="1">Uncharacterized protein</fullName>
    </submittedName>
</protein>
<proteinExistence type="predicted"/>
<sequence>MCGKEVYTKWSPFNIILIRPSVTENWDGYRGNAASIFIQRTSTTVKLIPDSKHFYWDYPEVIVVEIR</sequence>
<dbReference type="Proteomes" id="UP000220111">
    <property type="component" value="Unassembled WGS sequence"/>
</dbReference>
<gene>
    <name evidence="1" type="ORF">COO17_29165</name>
</gene>
<dbReference type="AlphaFoldDB" id="A0A2A7BJ83"/>
<evidence type="ECO:0000313" key="1">
    <source>
        <dbReference type="EMBL" id="PDY33628.1"/>
    </source>
</evidence>
<reference evidence="1 2" key="1">
    <citation type="submission" date="2017-09" db="EMBL/GenBank/DDBJ databases">
        <title>Large-scale bioinformatics analysis of Bacillus genomes uncovers conserved roles of natural products in bacterial physiology.</title>
        <authorList>
            <consortium name="Agbiome Team Llc"/>
            <person name="Bleich R.M."/>
            <person name="Grubbs K.J."/>
            <person name="Santa Maria K.C."/>
            <person name="Allen S.E."/>
            <person name="Farag S."/>
            <person name="Shank E.A."/>
            <person name="Bowers A."/>
        </authorList>
    </citation>
    <scope>NUCLEOTIDE SEQUENCE [LARGE SCALE GENOMIC DNA]</scope>
    <source>
        <strain evidence="1 2">AFS098222</strain>
    </source>
</reference>
<comment type="caution">
    <text evidence="1">The sequence shown here is derived from an EMBL/GenBank/DDBJ whole genome shotgun (WGS) entry which is preliminary data.</text>
</comment>
<organism evidence="1 2">
    <name type="scientific">Bacillus wiedmannii</name>
    <dbReference type="NCBI Taxonomy" id="1890302"/>
    <lineage>
        <taxon>Bacteria</taxon>
        <taxon>Bacillati</taxon>
        <taxon>Bacillota</taxon>
        <taxon>Bacilli</taxon>
        <taxon>Bacillales</taxon>
        <taxon>Bacillaceae</taxon>
        <taxon>Bacillus</taxon>
        <taxon>Bacillus cereus group</taxon>
    </lineage>
</organism>
<accession>A0A2A7BJ83</accession>
<dbReference type="RefSeq" id="WP_048561003.1">
    <property type="nucleotide sequence ID" value="NZ_CP133557.1"/>
</dbReference>
<name>A0A2A7BJ83_9BACI</name>